<evidence type="ECO:0008006" key="5">
    <source>
        <dbReference type="Google" id="ProtNLM"/>
    </source>
</evidence>
<dbReference type="PANTHER" id="PTHR33542">
    <property type="entry name" value="SIROHYDROCHLORIN FERROCHELATASE, CHLOROPLASTIC"/>
    <property type="match status" value="1"/>
</dbReference>
<evidence type="ECO:0000256" key="1">
    <source>
        <dbReference type="ARBA" id="ARBA00022723"/>
    </source>
</evidence>
<dbReference type="Gene3D" id="3.40.50.1400">
    <property type="match status" value="2"/>
</dbReference>
<gene>
    <name evidence="3" type="ORF">Hs20B_03290</name>
</gene>
<dbReference type="AlphaFoldDB" id="A0A6A0B5W6"/>
<name>A0A6A0B5W6_9LACT</name>
<dbReference type="Proteomes" id="UP000475928">
    <property type="component" value="Unassembled WGS sequence"/>
</dbReference>
<reference evidence="3 4" key="1">
    <citation type="submission" date="2020-02" db="EMBL/GenBank/DDBJ databases">
        <title>Draft genome sequence of Lactococcus sp. Hs20B0-1.</title>
        <authorList>
            <person name="Noda S."/>
            <person name="Yuki M."/>
            <person name="Ohkuma M."/>
        </authorList>
    </citation>
    <scope>NUCLEOTIDE SEQUENCE [LARGE SCALE GENOMIC DNA]</scope>
    <source>
        <strain evidence="3 4">Hs20B0-1</strain>
    </source>
</reference>
<comment type="caution">
    <text evidence="3">The sequence shown here is derived from an EMBL/GenBank/DDBJ whole genome shotgun (WGS) entry which is preliminary data.</text>
</comment>
<dbReference type="SUPFAM" id="SSF53800">
    <property type="entry name" value="Chelatase"/>
    <property type="match status" value="1"/>
</dbReference>
<dbReference type="RefSeq" id="WP_172354958.1">
    <property type="nucleotide sequence ID" value="NZ_BLLH01000001.1"/>
</dbReference>
<protein>
    <recommendedName>
        <fullName evidence="5">Cobalamin biosynthesis protein CbiX</fullName>
    </recommendedName>
</protein>
<proteinExistence type="predicted"/>
<dbReference type="GO" id="GO:0016829">
    <property type="term" value="F:lyase activity"/>
    <property type="evidence" value="ECO:0007669"/>
    <property type="project" value="UniProtKB-KW"/>
</dbReference>
<dbReference type="InterPro" id="IPR002762">
    <property type="entry name" value="CbiX-like"/>
</dbReference>
<dbReference type="EMBL" id="BLLH01000001">
    <property type="protein sequence ID" value="GFH39931.1"/>
    <property type="molecule type" value="Genomic_DNA"/>
</dbReference>
<dbReference type="GO" id="GO:0046872">
    <property type="term" value="F:metal ion binding"/>
    <property type="evidence" value="ECO:0007669"/>
    <property type="project" value="UniProtKB-KW"/>
</dbReference>
<keyword evidence="1" id="KW-0479">Metal-binding</keyword>
<keyword evidence="4" id="KW-1185">Reference proteome</keyword>
<dbReference type="CDD" id="cd03416">
    <property type="entry name" value="CbiX_SirB_N"/>
    <property type="match status" value="1"/>
</dbReference>
<evidence type="ECO:0000256" key="2">
    <source>
        <dbReference type="ARBA" id="ARBA00023239"/>
    </source>
</evidence>
<accession>A0A6A0B5W6</accession>
<dbReference type="Pfam" id="PF01903">
    <property type="entry name" value="CbiX"/>
    <property type="match status" value="2"/>
</dbReference>
<dbReference type="InterPro" id="IPR050963">
    <property type="entry name" value="Sirohydro_Cobaltochel/CbiX"/>
</dbReference>
<sequence length="255" mass="28149">MKAVIYVVHGSQIAKKNQELEQLLAVTTQGLGDFADLYEIAYLERQSDTIGRVVSRVLAHGAREILIAPVLLFPALHALVDIPKQVDEVVAAEEAISDVDIKVTYLKTFGDELFIRDILVDRVRETQAILPGAQAILLAHGTRHFAEPAQMLANIAAELQKKTGVTVIAVDYLGEKTYQEIIATNVVSNIKQVVIPFFIYDGVLVSKINNKVQTLRQDEPIIFTKTLALDPRISQALAGIIKGEKTFDTTFSRLT</sequence>
<evidence type="ECO:0000313" key="3">
    <source>
        <dbReference type="EMBL" id="GFH39931.1"/>
    </source>
</evidence>
<dbReference type="PANTHER" id="PTHR33542:SF3">
    <property type="entry name" value="SIROHYDROCHLORIN FERROCHELATASE, CHLOROPLASTIC"/>
    <property type="match status" value="1"/>
</dbReference>
<keyword evidence="2" id="KW-0456">Lyase</keyword>
<evidence type="ECO:0000313" key="4">
    <source>
        <dbReference type="Proteomes" id="UP000475928"/>
    </source>
</evidence>
<organism evidence="3 4">
    <name type="scientific">Pseudolactococcus insecticola</name>
    <dbReference type="NCBI Taxonomy" id="2709158"/>
    <lineage>
        <taxon>Bacteria</taxon>
        <taxon>Bacillati</taxon>
        <taxon>Bacillota</taxon>
        <taxon>Bacilli</taxon>
        <taxon>Lactobacillales</taxon>
        <taxon>Streptococcaceae</taxon>
        <taxon>Pseudolactococcus</taxon>
    </lineage>
</organism>